<evidence type="ECO:0000256" key="2">
    <source>
        <dbReference type="SAM" id="Phobius"/>
    </source>
</evidence>
<dbReference type="InterPro" id="IPR000462">
    <property type="entry name" value="CDP-OH_P_trans"/>
</dbReference>
<dbReference type="GO" id="GO:0016780">
    <property type="term" value="F:phosphotransferase activity, for other substituted phosphate groups"/>
    <property type="evidence" value="ECO:0007669"/>
    <property type="project" value="InterPro"/>
</dbReference>
<organism evidence="3">
    <name type="scientific">bioreactor metagenome</name>
    <dbReference type="NCBI Taxonomy" id="1076179"/>
    <lineage>
        <taxon>unclassified sequences</taxon>
        <taxon>metagenomes</taxon>
        <taxon>ecological metagenomes</taxon>
    </lineage>
</organism>
<evidence type="ECO:0000256" key="1">
    <source>
        <dbReference type="ARBA" id="ARBA00022679"/>
    </source>
</evidence>
<proteinExistence type="predicted"/>
<dbReference type="PROSITE" id="PS00379">
    <property type="entry name" value="CDP_ALCOHOL_P_TRANSF"/>
    <property type="match status" value="1"/>
</dbReference>
<dbReference type="Gene3D" id="1.20.120.1760">
    <property type="match status" value="1"/>
</dbReference>
<evidence type="ECO:0008006" key="4">
    <source>
        <dbReference type="Google" id="ProtNLM"/>
    </source>
</evidence>
<dbReference type="GO" id="GO:0008654">
    <property type="term" value="P:phospholipid biosynthetic process"/>
    <property type="evidence" value="ECO:0007669"/>
    <property type="project" value="InterPro"/>
</dbReference>
<keyword evidence="2" id="KW-0472">Membrane</keyword>
<comment type="caution">
    <text evidence="3">The sequence shown here is derived from an EMBL/GenBank/DDBJ whole genome shotgun (WGS) entry which is preliminary data.</text>
</comment>
<keyword evidence="2" id="KW-1133">Transmembrane helix</keyword>
<keyword evidence="1" id="KW-0808">Transferase</keyword>
<keyword evidence="2" id="KW-0812">Transmembrane</keyword>
<evidence type="ECO:0000313" key="3">
    <source>
        <dbReference type="EMBL" id="MPM56078.1"/>
    </source>
</evidence>
<gene>
    <name evidence="3" type="ORF">SDC9_102877</name>
</gene>
<accession>A0A645ATI9</accession>
<sequence>MRRLPNILTAMRIMLAAPLLLLPLTSGAFFALYLLCGATDVLDGWLARRLHAVSPFGARLDSFADLAVIAILLWRLYPVLSPGTGALMWTGAIAALRFGAALTAKVRYGRFGFLHTAGNKLTGFMLFFYPLTFFLTRSGAFLYLLLTVATLSAMEELVIELTAVAWDPDRKSIFS</sequence>
<feature type="transmembrane region" description="Helical" evidence="2">
    <location>
        <begin position="124"/>
        <end position="146"/>
    </location>
</feature>
<protein>
    <recommendedName>
        <fullName evidence="4">CDP-diacylglycerol--glycerol-3-phosphate 3-phosphatidyltransferase</fullName>
    </recommendedName>
</protein>
<dbReference type="AlphaFoldDB" id="A0A645ATI9"/>
<name>A0A645ATI9_9ZZZZ</name>
<dbReference type="InterPro" id="IPR048254">
    <property type="entry name" value="CDP_ALCOHOL_P_TRANSF_CS"/>
</dbReference>
<dbReference type="InterPro" id="IPR043130">
    <property type="entry name" value="CDP-OH_PTrfase_TM_dom"/>
</dbReference>
<dbReference type="GO" id="GO:0016020">
    <property type="term" value="C:membrane"/>
    <property type="evidence" value="ECO:0007669"/>
    <property type="project" value="InterPro"/>
</dbReference>
<dbReference type="Pfam" id="PF01066">
    <property type="entry name" value="CDP-OH_P_transf"/>
    <property type="match status" value="1"/>
</dbReference>
<dbReference type="EMBL" id="VSSQ01015570">
    <property type="protein sequence ID" value="MPM56078.1"/>
    <property type="molecule type" value="Genomic_DNA"/>
</dbReference>
<reference evidence="3" key="1">
    <citation type="submission" date="2019-08" db="EMBL/GenBank/DDBJ databases">
        <authorList>
            <person name="Kucharzyk K."/>
            <person name="Murdoch R.W."/>
            <person name="Higgins S."/>
            <person name="Loffler F."/>
        </authorList>
    </citation>
    <scope>NUCLEOTIDE SEQUENCE</scope>
</reference>
<feature type="transmembrane region" description="Helical" evidence="2">
    <location>
        <begin position="87"/>
        <end position="104"/>
    </location>
</feature>